<name>A0A6N6MRJ5_9HYPH</name>
<dbReference type="EMBL" id="VZZJ01000011">
    <property type="protein sequence ID" value="KAB1072872.1"/>
    <property type="molecule type" value="Genomic_DNA"/>
</dbReference>
<accession>A0A6N6MRJ5</accession>
<keyword evidence="2" id="KW-1185">Reference proteome</keyword>
<dbReference type="Pfam" id="PF09550">
    <property type="entry name" value="Phage_TAC_6"/>
    <property type="match status" value="1"/>
</dbReference>
<evidence type="ECO:0000313" key="1">
    <source>
        <dbReference type="EMBL" id="KAB1072872.1"/>
    </source>
</evidence>
<reference evidence="1 2" key="1">
    <citation type="submission" date="2019-09" db="EMBL/GenBank/DDBJ databases">
        <title>YIM 132548 draft genome.</title>
        <authorList>
            <person name="Jiang L."/>
        </authorList>
    </citation>
    <scope>NUCLEOTIDE SEQUENCE [LARGE SCALE GENOMIC DNA]</scope>
    <source>
        <strain evidence="1 2">YIM 132548</strain>
    </source>
</reference>
<comment type="caution">
    <text evidence="1">The sequence shown here is derived from an EMBL/GenBank/DDBJ whole genome shotgun (WGS) entry which is preliminary data.</text>
</comment>
<gene>
    <name evidence="1" type="ORF">F6X51_14600</name>
</gene>
<dbReference type="InterPro" id="IPR019056">
    <property type="entry name" value="Phage_TAC_6"/>
</dbReference>
<protein>
    <submittedName>
        <fullName evidence="1">Phage tail assembly chaperone</fullName>
    </submittedName>
</protein>
<sequence length="60" mass="6545">MPAFPWDAALSLGLHRLRWPPAAFWAATPRELARAAGPAPARDPLRRTDLARLLAAFPDG</sequence>
<organism evidence="1 2">
    <name type="scientific">Methylobacterium planeticum</name>
    <dbReference type="NCBI Taxonomy" id="2615211"/>
    <lineage>
        <taxon>Bacteria</taxon>
        <taxon>Pseudomonadati</taxon>
        <taxon>Pseudomonadota</taxon>
        <taxon>Alphaproteobacteria</taxon>
        <taxon>Hyphomicrobiales</taxon>
        <taxon>Methylobacteriaceae</taxon>
        <taxon>Methylobacterium</taxon>
    </lineage>
</organism>
<dbReference type="Proteomes" id="UP000441523">
    <property type="component" value="Unassembled WGS sequence"/>
</dbReference>
<evidence type="ECO:0000313" key="2">
    <source>
        <dbReference type="Proteomes" id="UP000441523"/>
    </source>
</evidence>
<dbReference type="AlphaFoldDB" id="A0A6N6MRJ5"/>
<proteinExistence type="predicted"/>